<feature type="domain" description="Reverse transcriptase" evidence="1">
    <location>
        <begin position="71"/>
        <end position="327"/>
    </location>
</feature>
<dbReference type="PANTHER" id="PTHR34047">
    <property type="entry name" value="NUCLEAR INTRON MATURASE 1, MITOCHONDRIAL-RELATED"/>
    <property type="match status" value="1"/>
</dbReference>
<organism evidence="2">
    <name type="scientific">Siphoviridae sp. ctvbt38</name>
    <dbReference type="NCBI Taxonomy" id="2825722"/>
    <lineage>
        <taxon>Viruses</taxon>
        <taxon>Duplodnaviria</taxon>
        <taxon>Heunggongvirae</taxon>
        <taxon>Uroviricota</taxon>
        <taxon>Caudoviricetes</taxon>
    </lineage>
</organism>
<dbReference type="Pfam" id="PF00078">
    <property type="entry name" value="RVT_1"/>
    <property type="match status" value="1"/>
</dbReference>
<dbReference type="InterPro" id="IPR000477">
    <property type="entry name" value="RT_dom"/>
</dbReference>
<accession>A0A8S5PEA0</accession>
<evidence type="ECO:0000313" key="2">
    <source>
        <dbReference type="EMBL" id="DAE05000.1"/>
    </source>
</evidence>
<dbReference type="CDD" id="cd01646">
    <property type="entry name" value="RT_Bac_retron_I"/>
    <property type="match status" value="1"/>
</dbReference>
<name>A0A8S5PEA0_9CAUD</name>
<evidence type="ECO:0000259" key="1">
    <source>
        <dbReference type="PROSITE" id="PS50878"/>
    </source>
</evidence>
<dbReference type="EMBL" id="BK015401">
    <property type="protein sequence ID" value="DAE05000.1"/>
    <property type="molecule type" value="Genomic_DNA"/>
</dbReference>
<dbReference type="PROSITE" id="PS50878">
    <property type="entry name" value="RT_POL"/>
    <property type="match status" value="1"/>
</dbReference>
<dbReference type="InterPro" id="IPR043502">
    <property type="entry name" value="DNA/RNA_pol_sf"/>
</dbReference>
<dbReference type="PANTHER" id="PTHR34047:SF8">
    <property type="entry name" value="PROTEIN YKFC"/>
    <property type="match status" value="1"/>
</dbReference>
<proteinExistence type="predicted"/>
<dbReference type="InterPro" id="IPR051083">
    <property type="entry name" value="GrpII_Intron_Splice-Mob/Def"/>
</dbReference>
<reference evidence="2" key="1">
    <citation type="journal article" date="2021" name="Proc. Natl. Acad. Sci. U.S.A.">
        <title>A Catalog of Tens of Thousands of Viruses from Human Metagenomes Reveals Hidden Associations with Chronic Diseases.</title>
        <authorList>
            <person name="Tisza M.J."/>
            <person name="Buck C.B."/>
        </authorList>
    </citation>
    <scope>NUCLEOTIDE SEQUENCE</scope>
    <source>
        <strain evidence="2">Ctvbt38</strain>
    </source>
</reference>
<sequence length="421" mass="50050">MGCISRPSPDGLKVRFSAYRREQTSVKRYGNLYEKICSMDNLYLAFQHAKKGKGWYKEVQQIEKRPYYYLAGLQWMLQNHLYKTSEYATFTKKDGKKEREIYKLPFFPDRIAQWAVLQVIEPQLLAYFTDDTYSAIPNKGIHAAYKKLRLAVDTVPEEMTYCLKIDCKKFYPSIDHETLKQKFRRKYKDPELLELIDEVIDSISTCPATDENIEFYRSCGNEIKIVKVNGKDFIEGVGIPIGNYFSQYDGNFFLSGFDHWIKEVKRVKHYYRYMDDICIFARTKEELHQLLAEINEYFIQNLKLRIKGNYQIFPSFIRGIDFVGYRIFLKDTLLRKSTCQEFERKMTAIRKKIESGQEMNYSEWCAINSYKGWLKYCDSSRLSEKYIEPIQPYADRYYKDHIKKGGKKHEKVRKSTQYKAA</sequence>
<dbReference type="SUPFAM" id="SSF56672">
    <property type="entry name" value="DNA/RNA polymerases"/>
    <property type="match status" value="1"/>
</dbReference>
<protein>
    <recommendedName>
        <fullName evidence="1">Reverse transcriptase domain-containing protein</fullName>
    </recommendedName>
</protein>